<proteinExistence type="predicted"/>
<name>A0A3D2X1I8_9FIRM</name>
<evidence type="ECO:0000313" key="1">
    <source>
        <dbReference type="EMBL" id="HCL01010.1"/>
    </source>
</evidence>
<evidence type="ECO:0000313" key="2">
    <source>
        <dbReference type="Proteomes" id="UP000262969"/>
    </source>
</evidence>
<comment type="caution">
    <text evidence="1">The sequence shown here is derived from an EMBL/GenBank/DDBJ whole genome shotgun (WGS) entry which is preliminary data.</text>
</comment>
<gene>
    <name evidence="1" type="ORF">DHW61_01060</name>
</gene>
<organism evidence="1 2">
    <name type="scientific">Lachnoclostridium phytofermentans</name>
    <dbReference type="NCBI Taxonomy" id="66219"/>
    <lineage>
        <taxon>Bacteria</taxon>
        <taxon>Bacillati</taxon>
        <taxon>Bacillota</taxon>
        <taxon>Clostridia</taxon>
        <taxon>Lachnospirales</taxon>
        <taxon>Lachnospiraceae</taxon>
    </lineage>
</organism>
<dbReference type="EMBL" id="DPVV01000041">
    <property type="protein sequence ID" value="HCL01010.1"/>
    <property type="molecule type" value="Genomic_DNA"/>
</dbReference>
<accession>A0A3D2X1I8</accession>
<sequence length="90" mass="10457">MKNIIKVNAILTNVTEGNNKKPNNRTLHKSPKTTQKWSYFSYHVGNKIVTSENSLTVNGTFQEGHHMTVWYVEKKPKKVYRYKVLAMIFG</sequence>
<reference evidence="1 2" key="1">
    <citation type="journal article" date="2018" name="Nat. Biotechnol.">
        <title>A standardized bacterial taxonomy based on genome phylogeny substantially revises the tree of life.</title>
        <authorList>
            <person name="Parks D.H."/>
            <person name="Chuvochina M."/>
            <person name="Waite D.W."/>
            <person name="Rinke C."/>
            <person name="Skarshewski A."/>
            <person name="Chaumeil P.A."/>
            <person name="Hugenholtz P."/>
        </authorList>
    </citation>
    <scope>NUCLEOTIDE SEQUENCE [LARGE SCALE GENOMIC DNA]</scope>
    <source>
        <strain evidence="1">UBA11728</strain>
    </source>
</reference>
<dbReference type="AlphaFoldDB" id="A0A3D2X1I8"/>
<dbReference type="Proteomes" id="UP000262969">
    <property type="component" value="Unassembled WGS sequence"/>
</dbReference>
<protein>
    <submittedName>
        <fullName evidence="1">Uncharacterized protein</fullName>
    </submittedName>
</protein>